<dbReference type="EMBL" id="LAZR01018880">
    <property type="protein sequence ID" value="KKL94612.1"/>
    <property type="molecule type" value="Genomic_DNA"/>
</dbReference>
<evidence type="ECO:0000313" key="1">
    <source>
        <dbReference type="EMBL" id="KKL94612.1"/>
    </source>
</evidence>
<dbReference type="SUPFAM" id="SSF46785">
    <property type="entry name" value="Winged helix' DNA-binding domain"/>
    <property type="match status" value="1"/>
</dbReference>
<comment type="caution">
    <text evidence="1">The sequence shown here is derived from an EMBL/GenBank/DDBJ whole genome shotgun (WGS) entry which is preliminary data.</text>
</comment>
<dbReference type="InterPro" id="IPR036388">
    <property type="entry name" value="WH-like_DNA-bd_sf"/>
</dbReference>
<proteinExistence type="predicted"/>
<reference evidence="1" key="1">
    <citation type="journal article" date="2015" name="Nature">
        <title>Complex archaea that bridge the gap between prokaryotes and eukaryotes.</title>
        <authorList>
            <person name="Spang A."/>
            <person name="Saw J.H."/>
            <person name="Jorgensen S.L."/>
            <person name="Zaremba-Niedzwiedzka K."/>
            <person name="Martijn J."/>
            <person name="Lind A.E."/>
            <person name="van Eijk R."/>
            <person name="Schleper C."/>
            <person name="Guy L."/>
            <person name="Ettema T.J."/>
        </authorList>
    </citation>
    <scope>NUCLEOTIDE SEQUENCE</scope>
</reference>
<dbReference type="AlphaFoldDB" id="A0A0F9J5X7"/>
<dbReference type="InterPro" id="IPR036390">
    <property type="entry name" value="WH_DNA-bd_sf"/>
</dbReference>
<organism evidence="1">
    <name type="scientific">marine sediment metagenome</name>
    <dbReference type="NCBI Taxonomy" id="412755"/>
    <lineage>
        <taxon>unclassified sequences</taxon>
        <taxon>metagenomes</taxon>
        <taxon>ecological metagenomes</taxon>
    </lineage>
</organism>
<name>A0A0F9J5X7_9ZZZZ</name>
<protein>
    <submittedName>
        <fullName evidence="1">Uncharacterized protein</fullName>
    </submittedName>
</protein>
<gene>
    <name evidence="1" type="ORF">LCGC14_1862910</name>
</gene>
<sequence length="157" mass="18191">MSIANISGIFNTMKLLLFLPADHFITSSKIRRQFSDIKVGTLNAKLRELKKKGLIEVRLKEHLERAGDDRQEYRLTKGGVRKREELVGMGLRVLNEKIQKIVEDQTVSDMEQTDDSRNGEPEEFLVEFGYECAEIVKDDVLKELQVILKRMLTSYFK</sequence>
<accession>A0A0F9J5X7</accession>
<dbReference type="Gene3D" id="1.10.10.10">
    <property type="entry name" value="Winged helix-like DNA-binding domain superfamily/Winged helix DNA-binding domain"/>
    <property type="match status" value="1"/>
</dbReference>